<feature type="domain" description="Cdc6 C-terminal" evidence="7">
    <location>
        <begin position="296"/>
        <end position="378"/>
    </location>
</feature>
<evidence type="ECO:0000313" key="9">
    <source>
        <dbReference type="Proteomes" id="UP000030787"/>
    </source>
</evidence>
<feature type="binding site" evidence="5">
    <location>
        <begin position="58"/>
        <end position="62"/>
    </location>
    <ligand>
        <name>ATP</name>
        <dbReference type="ChEBI" id="CHEBI:30616"/>
    </ligand>
</feature>
<dbReference type="GeneID" id="24818323"/>
<keyword evidence="9" id="KW-1185">Reference proteome</keyword>
<dbReference type="SMART" id="SM01074">
    <property type="entry name" value="Cdc6_C"/>
    <property type="match status" value="1"/>
</dbReference>
<dbReference type="InterPro" id="IPR036388">
    <property type="entry name" value="WH-like_DNA-bd_sf"/>
</dbReference>
<comment type="function">
    <text evidence="5">Involved in regulation of DNA replication.</text>
</comment>
<dbReference type="Gene3D" id="1.10.8.60">
    <property type="match status" value="1"/>
</dbReference>
<feature type="domain" description="AAA+ ATPase" evidence="6">
    <location>
        <begin position="46"/>
        <end position="203"/>
    </location>
</feature>
<gene>
    <name evidence="8" type="primary">cdc62</name>
    <name evidence="8" type="ORF">Mpt1_c06580</name>
</gene>
<dbReference type="Pfam" id="PF22703">
    <property type="entry name" value="Cdc6_lid"/>
    <property type="match status" value="1"/>
</dbReference>
<dbReference type="InterPro" id="IPR049945">
    <property type="entry name" value="AAA_22"/>
</dbReference>
<dbReference type="GO" id="GO:0006260">
    <property type="term" value="P:DNA replication"/>
    <property type="evidence" value="ECO:0007669"/>
    <property type="project" value="UniProtKB-UniRule"/>
</dbReference>
<dbReference type="HOGENOM" id="CLU_025112_3_2_2"/>
<dbReference type="Gene3D" id="3.40.50.300">
    <property type="entry name" value="P-loop containing nucleotide triphosphate hydrolases"/>
    <property type="match status" value="1"/>
</dbReference>
<dbReference type="GO" id="GO:0005524">
    <property type="term" value="F:ATP binding"/>
    <property type="evidence" value="ECO:0007669"/>
    <property type="project" value="UniProtKB-UniRule"/>
</dbReference>
<dbReference type="KEGG" id="mear:Mpt1_c06580"/>
<evidence type="ECO:0000259" key="6">
    <source>
        <dbReference type="SMART" id="SM00382"/>
    </source>
</evidence>
<feature type="binding site" evidence="5">
    <location>
        <position position="202"/>
    </location>
    <ligand>
        <name>ATP</name>
        <dbReference type="ChEBI" id="CHEBI:30616"/>
    </ligand>
</feature>
<evidence type="ECO:0000256" key="4">
    <source>
        <dbReference type="ARBA" id="ARBA00022840"/>
    </source>
</evidence>
<organism evidence="8 9">
    <name type="scientific">Candidatus Methanoplasma termitum</name>
    <dbReference type="NCBI Taxonomy" id="1577791"/>
    <lineage>
        <taxon>Archaea</taxon>
        <taxon>Methanobacteriati</taxon>
        <taxon>Thermoplasmatota</taxon>
        <taxon>Thermoplasmata</taxon>
        <taxon>Methanomassiliicoccales</taxon>
        <taxon>Methanomassiliicoccaceae</taxon>
        <taxon>Candidatus Methanoplasma</taxon>
    </lineage>
</organism>
<dbReference type="STRING" id="1577791.Mpt1_c06580"/>
<dbReference type="HAMAP" id="MF_01407">
    <property type="entry name" value="ORC1_type_DNA_replic_protein"/>
    <property type="match status" value="1"/>
</dbReference>
<dbReference type="InterPro" id="IPR014277">
    <property type="entry name" value="Orc1/Cdc6_arc"/>
</dbReference>
<dbReference type="SUPFAM" id="SSF46785">
    <property type="entry name" value="Winged helix' DNA-binding domain"/>
    <property type="match status" value="1"/>
</dbReference>
<dbReference type="InterPro" id="IPR055237">
    <property type="entry name" value="Cdc6_lid"/>
</dbReference>
<dbReference type="NCBIfam" id="TIGR02928">
    <property type="entry name" value="orc1/cdc6 family replication initiation protein"/>
    <property type="match status" value="1"/>
</dbReference>
<dbReference type="InterPro" id="IPR027417">
    <property type="entry name" value="P-loop_NTPase"/>
</dbReference>
<protein>
    <recommendedName>
        <fullName evidence="5">ORC1-type DNA replication protein</fullName>
    </recommendedName>
</protein>
<evidence type="ECO:0000256" key="3">
    <source>
        <dbReference type="ARBA" id="ARBA00022741"/>
    </source>
</evidence>
<evidence type="ECO:0000313" key="8">
    <source>
        <dbReference type="EMBL" id="AIZ56543.1"/>
    </source>
</evidence>
<evidence type="ECO:0000256" key="1">
    <source>
        <dbReference type="ARBA" id="ARBA00006184"/>
    </source>
</evidence>
<dbReference type="InterPro" id="IPR003593">
    <property type="entry name" value="AAA+_ATPase"/>
</dbReference>
<dbReference type="PANTHER" id="PTHR10763:SF31">
    <property type="entry name" value="ORC1-TYPE DNA REPLICATION PROTEIN 2"/>
    <property type="match status" value="1"/>
</dbReference>
<proteinExistence type="inferred from homology"/>
<dbReference type="OrthoDB" id="53276at2157"/>
<dbReference type="PANTHER" id="PTHR10763">
    <property type="entry name" value="CELL DIVISION CONTROL PROTEIN 6-RELATED"/>
    <property type="match status" value="1"/>
</dbReference>
<accession>A0A0A7LC11</accession>
<dbReference type="CDD" id="cd08768">
    <property type="entry name" value="Cdc6_C"/>
    <property type="match status" value="1"/>
</dbReference>
<keyword evidence="2 5" id="KW-0235">DNA replication</keyword>
<evidence type="ECO:0000256" key="2">
    <source>
        <dbReference type="ARBA" id="ARBA00022705"/>
    </source>
</evidence>
<evidence type="ECO:0000259" key="7">
    <source>
        <dbReference type="SMART" id="SM01074"/>
    </source>
</evidence>
<dbReference type="InterPro" id="IPR050311">
    <property type="entry name" value="ORC1/CDC6"/>
</dbReference>
<keyword evidence="4 5" id="KW-0067">ATP-binding</keyword>
<evidence type="ECO:0000256" key="5">
    <source>
        <dbReference type="HAMAP-Rule" id="MF_01407"/>
    </source>
</evidence>
<dbReference type="SMART" id="SM00382">
    <property type="entry name" value="AAA"/>
    <property type="match status" value="1"/>
</dbReference>
<dbReference type="Gene3D" id="1.10.10.10">
    <property type="entry name" value="Winged helix-like DNA-binding domain superfamily/Winged helix DNA-binding domain"/>
    <property type="match status" value="1"/>
</dbReference>
<reference evidence="8 9" key="1">
    <citation type="journal article" date="2014" name="Appl. Environ. Microbiol.">
        <title>Comparative Genome Analysis of 'Candidatus Methanoplasma termitum' Indicates a New Mode of Energy Metabolism in the Seventh Order of Methanogens.</title>
        <authorList>
            <person name="Lang K."/>
            <person name="Schuldes J."/>
            <person name="Klingl A."/>
            <person name="Poehlein A."/>
            <person name="Daniel R."/>
            <person name="Brune A."/>
        </authorList>
    </citation>
    <scope>NUCLEOTIDE SEQUENCE [LARGE SCALE GENOMIC DNA]</scope>
    <source>
        <strain evidence="9">Mpt1</strain>
    </source>
</reference>
<dbReference type="RefSeq" id="WP_048112091.1">
    <property type="nucleotide sequence ID" value="NZ_CP010070.1"/>
</dbReference>
<dbReference type="EMBL" id="CP010070">
    <property type="protein sequence ID" value="AIZ56543.1"/>
    <property type="molecule type" value="Genomic_DNA"/>
</dbReference>
<dbReference type="GO" id="GO:0016887">
    <property type="term" value="F:ATP hydrolysis activity"/>
    <property type="evidence" value="ECO:0007669"/>
    <property type="project" value="InterPro"/>
</dbReference>
<dbReference type="Proteomes" id="UP000030787">
    <property type="component" value="Chromosome"/>
</dbReference>
<dbReference type="Pfam" id="PF13401">
    <property type="entry name" value="AAA_22"/>
    <property type="match status" value="1"/>
</dbReference>
<name>A0A0A7LC11_9ARCH</name>
<dbReference type="InterPro" id="IPR015163">
    <property type="entry name" value="Cdc6_C"/>
</dbReference>
<dbReference type="Pfam" id="PF09079">
    <property type="entry name" value="WHD_Cdc6"/>
    <property type="match status" value="1"/>
</dbReference>
<keyword evidence="3 5" id="KW-0547">Nucleotide-binding</keyword>
<sequence>MFDRSSAVIRDAKKLSFEYVPEKLVHREEQMRRLETLFKPMITDNLSCSAFLHGGVGTGKTATAKRFCEDVLKYCAGKNKQVGLIFINCRIRNTEHGVLIHLLRYFDSGFPDRGFSVEEMLRSLKRHMDEGSRPYVIVLDEVDVLLKNGTKDLMYQLTRFTDELRNSSVSLILISQEAVVEMLDTASLSSFKRANAIKFDKYTKNELKDIVILRAEEALVPNAMSIDVADLLADIGKGFGDARLVIEMLEKAANIAEERSGGKLMADDVRSANAMIYSNVSENKLANLDTKRKIALLAIARAIKGEPYVSITKVEKTYEVVCEEYGHPARKHTQFWTYVQDMEKMNLLETMVRSEPDGGRTTYISLPDIPPKELAKKLEYLLETPVSDDFVEF</sequence>
<dbReference type="InterPro" id="IPR036390">
    <property type="entry name" value="WH_DNA-bd_sf"/>
</dbReference>
<dbReference type="SUPFAM" id="SSF52540">
    <property type="entry name" value="P-loop containing nucleoside triphosphate hydrolases"/>
    <property type="match status" value="1"/>
</dbReference>
<feature type="binding site" evidence="5">
    <location>
        <position position="214"/>
    </location>
    <ligand>
        <name>ATP</name>
        <dbReference type="ChEBI" id="CHEBI:30616"/>
    </ligand>
</feature>
<comment type="similarity">
    <text evidence="1 5">Belongs to the CDC6/cdc18 family.</text>
</comment>
<dbReference type="AlphaFoldDB" id="A0A0A7LC11"/>